<dbReference type="GO" id="GO:0009360">
    <property type="term" value="C:DNA polymerase III complex"/>
    <property type="evidence" value="ECO:0007669"/>
    <property type="project" value="TreeGrafter"/>
</dbReference>
<dbReference type="EC" id="2.7.7.7" evidence="1"/>
<dbReference type="GO" id="GO:0003677">
    <property type="term" value="F:DNA binding"/>
    <property type="evidence" value="ECO:0007669"/>
    <property type="project" value="InterPro"/>
</dbReference>
<evidence type="ECO:0000256" key="2">
    <source>
        <dbReference type="ARBA" id="ARBA00022679"/>
    </source>
</evidence>
<dbReference type="SUPFAM" id="SSF48019">
    <property type="entry name" value="post-AAA+ oligomerization domain-like"/>
    <property type="match status" value="1"/>
</dbReference>
<dbReference type="RefSeq" id="WP_073331125.1">
    <property type="nucleotide sequence ID" value="NZ_FQYO01000004.1"/>
</dbReference>
<evidence type="ECO:0000256" key="7">
    <source>
        <dbReference type="ARBA" id="ARBA00049244"/>
    </source>
</evidence>
<comment type="similarity">
    <text evidence="6">Belongs to the DNA polymerase HolA subunit family.</text>
</comment>
<keyword evidence="3" id="KW-0548">Nucleotidyltransferase</keyword>
<evidence type="ECO:0000256" key="3">
    <source>
        <dbReference type="ARBA" id="ARBA00022695"/>
    </source>
</evidence>
<keyword evidence="9" id="KW-1185">Reference proteome</keyword>
<keyword evidence="5" id="KW-0239">DNA-directed DNA polymerase</keyword>
<comment type="catalytic activity">
    <reaction evidence="7">
        <text>DNA(n) + a 2'-deoxyribonucleoside 5'-triphosphate = DNA(n+1) + diphosphate</text>
        <dbReference type="Rhea" id="RHEA:22508"/>
        <dbReference type="Rhea" id="RHEA-COMP:17339"/>
        <dbReference type="Rhea" id="RHEA-COMP:17340"/>
        <dbReference type="ChEBI" id="CHEBI:33019"/>
        <dbReference type="ChEBI" id="CHEBI:61560"/>
        <dbReference type="ChEBI" id="CHEBI:173112"/>
        <dbReference type="EC" id="2.7.7.7"/>
    </reaction>
</comment>
<dbReference type="InterPro" id="IPR008921">
    <property type="entry name" value="DNA_pol3_clamp-load_cplx_C"/>
</dbReference>
<dbReference type="PANTHER" id="PTHR34388:SF1">
    <property type="entry name" value="DNA POLYMERASE III SUBUNIT DELTA"/>
    <property type="match status" value="1"/>
</dbReference>
<name>A0A1M6FX10_9RHOB</name>
<dbReference type="GO" id="GO:0006261">
    <property type="term" value="P:DNA-templated DNA replication"/>
    <property type="evidence" value="ECO:0007669"/>
    <property type="project" value="TreeGrafter"/>
</dbReference>
<evidence type="ECO:0000256" key="1">
    <source>
        <dbReference type="ARBA" id="ARBA00012417"/>
    </source>
</evidence>
<reference evidence="8 9" key="1">
    <citation type="submission" date="2016-11" db="EMBL/GenBank/DDBJ databases">
        <authorList>
            <person name="Jaros S."/>
            <person name="Januszkiewicz K."/>
            <person name="Wedrychowicz H."/>
        </authorList>
    </citation>
    <scope>NUCLEOTIDE SEQUENCE [LARGE SCALE GENOMIC DNA]</scope>
    <source>
        <strain evidence="8 9">DSM 100565</strain>
    </source>
</reference>
<dbReference type="NCBIfam" id="TIGR01128">
    <property type="entry name" value="holA"/>
    <property type="match status" value="1"/>
</dbReference>
<accession>A0A1M6FX10</accession>
<dbReference type="AlphaFoldDB" id="A0A1M6FX10"/>
<dbReference type="GO" id="GO:0003887">
    <property type="term" value="F:DNA-directed DNA polymerase activity"/>
    <property type="evidence" value="ECO:0007669"/>
    <property type="project" value="UniProtKB-KW"/>
</dbReference>
<evidence type="ECO:0000256" key="4">
    <source>
        <dbReference type="ARBA" id="ARBA00022705"/>
    </source>
</evidence>
<evidence type="ECO:0000313" key="8">
    <source>
        <dbReference type="EMBL" id="SHJ02265.1"/>
    </source>
</evidence>
<dbReference type="Gene3D" id="1.20.272.10">
    <property type="match status" value="1"/>
</dbReference>
<dbReference type="Proteomes" id="UP000184292">
    <property type="component" value="Unassembled WGS sequence"/>
</dbReference>
<dbReference type="PANTHER" id="PTHR34388">
    <property type="entry name" value="DNA POLYMERASE III SUBUNIT DELTA"/>
    <property type="match status" value="1"/>
</dbReference>
<keyword evidence="4" id="KW-0235">DNA replication</keyword>
<dbReference type="OrthoDB" id="9804983at2"/>
<evidence type="ECO:0000313" key="9">
    <source>
        <dbReference type="Proteomes" id="UP000184292"/>
    </source>
</evidence>
<keyword evidence="2" id="KW-0808">Transferase</keyword>
<dbReference type="EMBL" id="FQYO01000004">
    <property type="protein sequence ID" value="SHJ02265.1"/>
    <property type="molecule type" value="Genomic_DNA"/>
</dbReference>
<evidence type="ECO:0000256" key="6">
    <source>
        <dbReference type="ARBA" id="ARBA00034754"/>
    </source>
</evidence>
<evidence type="ECO:0000256" key="5">
    <source>
        <dbReference type="ARBA" id="ARBA00022932"/>
    </source>
</evidence>
<dbReference type="InterPro" id="IPR005790">
    <property type="entry name" value="DNA_polIII_delta"/>
</dbReference>
<protein>
    <recommendedName>
        <fullName evidence="1">DNA-directed DNA polymerase</fullName>
        <ecNumber evidence="1">2.7.7.7</ecNumber>
    </recommendedName>
</protein>
<organism evidence="8 9">
    <name type="scientific">Wenxinia saemankumensis</name>
    <dbReference type="NCBI Taxonomy" id="1447782"/>
    <lineage>
        <taxon>Bacteria</taxon>
        <taxon>Pseudomonadati</taxon>
        <taxon>Pseudomonadota</taxon>
        <taxon>Alphaproteobacteria</taxon>
        <taxon>Rhodobacterales</taxon>
        <taxon>Roseobacteraceae</taxon>
        <taxon>Wenxinia</taxon>
    </lineage>
</organism>
<dbReference type="STRING" id="1447782.SAMN05444417_2551"/>
<gene>
    <name evidence="8" type="ORF">SAMN05444417_2551</name>
</gene>
<proteinExistence type="inferred from homology"/>
<sequence length="343" mass="36601">MKIAPRDAAAFVRKPPETLPGILIYGDDAGRVALRRQDLLQALVGPEAEQEMRLTRLNGSDLRSDSAALDGAMRAQGFFPGPRAVHVEGATDGLADLFRAALEDWRAGDATIVATAGSLTARSALRKLFEGDRRAACMALYDQPPSEAETLDLCARAGLRPPEGEARGALMALSRDLSPGDFRQTIEKLGLYLHGEDRAVTVEDIAAIAPRSMEAALDDAIAVVADGRQDELADVLRRLDSQGVTPVSLLISTTRHFRQLHAAASDPGGPVNGLSRARPPVFGPRRDAMAAQAGRWGRAGLEKALATLIDTDLAIRAAARTAPDRALVERALIRLTLMARGRG</sequence>